<feature type="transmembrane region" description="Helical" evidence="2">
    <location>
        <begin position="328"/>
        <end position="348"/>
    </location>
</feature>
<keyword evidence="2" id="KW-0812">Transmembrane</keyword>
<name>R7TAP8_CAPTE</name>
<dbReference type="EMBL" id="KB310769">
    <property type="protein sequence ID" value="ELT90779.1"/>
    <property type="molecule type" value="Genomic_DNA"/>
</dbReference>
<gene>
    <name evidence="5" type="ORF">CAPTEDRAFT_201043</name>
</gene>
<keyword evidence="2" id="KW-1133">Transmembrane helix</keyword>
<feature type="region of interest" description="Disordered" evidence="1">
    <location>
        <begin position="213"/>
        <end position="245"/>
    </location>
</feature>
<dbReference type="EMBL" id="AMQN01014162">
    <property type="status" value="NOT_ANNOTATED_CDS"/>
    <property type="molecule type" value="Genomic_DNA"/>
</dbReference>
<feature type="signal peptide" evidence="3">
    <location>
        <begin position="1"/>
        <end position="20"/>
    </location>
</feature>
<organism evidence="5">
    <name type="scientific">Capitella teleta</name>
    <name type="common">Polychaete worm</name>
    <dbReference type="NCBI Taxonomy" id="283909"/>
    <lineage>
        <taxon>Eukaryota</taxon>
        <taxon>Metazoa</taxon>
        <taxon>Spiralia</taxon>
        <taxon>Lophotrochozoa</taxon>
        <taxon>Annelida</taxon>
        <taxon>Polychaeta</taxon>
        <taxon>Sedentaria</taxon>
        <taxon>Scolecida</taxon>
        <taxon>Capitellidae</taxon>
        <taxon>Capitella</taxon>
    </lineage>
</organism>
<evidence type="ECO:0000259" key="4">
    <source>
        <dbReference type="PROSITE" id="PS50948"/>
    </source>
</evidence>
<dbReference type="AlphaFoldDB" id="R7TAP8"/>
<reference evidence="7" key="1">
    <citation type="submission" date="2012-12" db="EMBL/GenBank/DDBJ databases">
        <authorList>
            <person name="Hellsten U."/>
            <person name="Grimwood J."/>
            <person name="Chapman J.A."/>
            <person name="Shapiro H."/>
            <person name="Aerts A."/>
            <person name="Otillar R.P."/>
            <person name="Terry A.Y."/>
            <person name="Boore J.L."/>
            <person name="Simakov O."/>
            <person name="Marletaz F."/>
            <person name="Cho S.-J."/>
            <person name="Edsinger-Gonzales E."/>
            <person name="Havlak P."/>
            <person name="Kuo D.-H."/>
            <person name="Larsson T."/>
            <person name="Lv J."/>
            <person name="Arendt D."/>
            <person name="Savage R."/>
            <person name="Osoegawa K."/>
            <person name="de Jong P."/>
            <person name="Lindberg D.R."/>
            <person name="Seaver E.C."/>
            <person name="Weisblat D.A."/>
            <person name="Putnam N.H."/>
            <person name="Grigoriev I.V."/>
            <person name="Rokhsar D.S."/>
        </authorList>
    </citation>
    <scope>NUCLEOTIDE SEQUENCE</scope>
    <source>
        <strain evidence="7">I ESC-2004</strain>
    </source>
</reference>
<evidence type="ECO:0000313" key="6">
    <source>
        <dbReference type="EnsemblMetazoa" id="CapteP201043"/>
    </source>
</evidence>
<dbReference type="InterPro" id="IPR003609">
    <property type="entry name" value="Pan_app"/>
</dbReference>
<dbReference type="HOGENOM" id="CLU_044132_0_0_1"/>
<reference evidence="5 7" key="2">
    <citation type="journal article" date="2013" name="Nature">
        <title>Insights into bilaterian evolution from three spiralian genomes.</title>
        <authorList>
            <person name="Simakov O."/>
            <person name="Marletaz F."/>
            <person name="Cho S.J."/>
            <person name="Edsinger-Gonzales E."/>
            <person name="Havlak P."/>
            <person name="Hellsten U."/>
            <person name="Kuo D.H."/>
            <person name="Larsson T."/>
            <person name="Lv J."/>
            <person name="Arendt D."/>
            <person name="Savage R."/>
            <person name="Osoegawa K."/>
            <person name="de Jong P."/>
            <person name="Grimwood J."/>
            <person name="Chapman J.A."/>
            <person name="Shapiro H."/>
            <person name="Aerts A."/>
            <person name="Otillar R.P."/>
            <person name="Terry A.Y."/>
            <person name="Boore J.L."/>
            <person name="Grigoriev I.V."/>
            <person name="Lindberg D.R."/>
            <person name="Seaver E.C."/>
            <person name="Weisblat D.A."/>
            <person name="Putnam N.H."/>
            <person name="Rokhsar D.S."/>
        </authorList>
    </citation>
    <scope>NUCLEOTIDE SEQUENCE</scope>
    <source>
        <strain evidence="5 7">I ESC-2004</strain>
    </source>
</reference>
<protein>
    <recommendedName>
        <fullName evidence="4">Apple domain-containing protein</fullName>
    </recommendedName>
</protein>
<keyword evidence="3" id="KW-0732">Signal</keyword>
<evidence type="ECO:0000313" key="5">
    <source>
        <dbReference type="EMBL" id="ELT90779.1"/>
    </source>
</evidence>
<keyword evidence="7" id="KW-1185">Reference proteome</keyword>
<feature type="domain" description="Apple" evidence="4">
    <location>
        <begin position="19"/>
        <end position="106"/>
    </location>
</feature>
<dbReference type="Gene3D" id="3.50.4.10">
    <property type="entry name" value="Hepatocyte Growth Factor"/>
    <property type="match status" value="1"/>
</dbReference>
<reference evidence="6" key="3">
    <citation type="submission" date="2015-06" db="UniProtKB">
        <authorList>
            <consortium name="EnsemblMetazoa"/>
        </authorList>
    </citation>
    <scope>IDENTIFICATION</scope>
</reference>
<sequence>MKHQTQVIALTLSIISSLCAQEKSEWITFSYSVCLTGHNTKKLYGIDAEQCEAACLDETQFLCCSCEYFTYYSGSGCFLSTATTSLVPADIEIPCAPSHTIYKEQNIPECHPPKTTDATTYAESTKDQLTTLIETTTREETTSPVTTKDRLTTVIETTKEKTTFPHVLTSLRTSNIQDTTTEIISPTFDESMSTTEAPSKEEAKNVFFAAKKATSNSPIKSTGQRQPTSLTTKTSTSIPQTKSAETPTDYASLSIFPLRELSTYPQRNMSPMVDSFVTGATTISSLSTQLTEDKSNKTTQRRLPPLKGNKLAHKSSKLINLREEPSHIVIGCSFLLADFSFLIVVFVTDLPRILQHVRLLNPLFGRLFNVRGRPEA</sequence>
<dbReference type="Proteomes" id="UP000014760">
    <property type="component" value="Unassembled WGS sequence"/>
</dbReference>
<accession>R7TAP8</accession>
<dbReference type="EnsemblMetazoa" id="CapteT201043">
    <property type="protein sequence ID" value="CapteP201043"/>
    <property type="gene ID" value="CapteG201043"/>
</dbReference>
<feature type="chain" id="PRO_5008786803" description="Apple domain-containing protein" evidence="3">
    <location>
        <begin position="21"/>
        <end position="376"/>
    </location>
</feature>
<proteinExistence type="predicted"/>
<keyword evidence="2" id="KW-0472">Membrane</keyword>
<evidence type="ECO:0000256" key="3">
    <source>
        <dbReference type="SAM" id="SignalP"/>
    </source>
</evidence>
<evidence type="ECO:0000256" key="1">
    <source>
        <dbReference type="SAM" id="MobiDB-lite"/>
    </source>
</evidence>
<evidence type="ECO:0000256" key="2">
    <source>
        <dbReference type="SAM" id="Phobius"/>
    </source>
</evidence>
<dbReference type="PROSITE" id="PS50948">
    <property type="entry name" value="PAN"/>
    <property type="match status" value="1"/>
</dbReference>
<evidence type="ECO:0000313" key="7">
    <source>
        <dbReference type="Proteomes" id="UP000014760"/>
    </source>
</evidence>